<feature type="modified residue" description="4-aspartylphosphate" evidence="8">
    <location>
        <position position="54"/>
    </location>
</feature>
<dbReference type="CDD" id="cd00383">
    <property type="entry name" value="trans_reg_C"/>
    <property type="match status" value="1"/>
</dbReference>
<dbReference type="RefSeq" id="WP_081126538.1">
    <property type="nucleotide sequence ID" value="NZ_DAHXOC010000012.1"/>
</dbReference>
<dbReference type="PROSITE" id="PS51755">
    <property type="entry name" value="OMPR_PHOB"/>
    <property type="match status" value="1"/>
</dbReference>
<reference evidence="12 13" key="1">
    <citation type="submission" date="2017-02" db="EMBL/GenBank/DDBJ databases">
        <title>Whole genome sequencing of Metallibacterium scheffleri DSM 24874 (T).</title>
        <authorList>
            <person name="Kumar S."/>
            <person name="Patil P."/>
            <person name="Patil P.B."/>
        </authorList>
    </citation>
    <scope>NUCLEOTIDE SEQUENCE [LARGE SCALE GENOMIC DNA]</scope>
    <source>
        <strain evidence="12 13">DSM 24874</strain>
    </source>
</reference>
<keyword evidence="13" id="KW-1185">Reference proteome</keyword>
<organism evidence="12 13">
    <name type="scientific">Metallibacterium scheffleri</name>
    <dbReference type="NCBI Taxonomy" id="993689"/>
    <lineage>
        <taxon>Bacteria</taxon>
        <taxon>Pseudomonadati</taxon>
        <taxon>Pseudomonadota</taxon>
        <taxon>Gammaproteobacteria</taxon>
        <taxon>Lysobacterales</taxon>
        <taxon>Rhodanobacteraceae</taxon>
        <taxon>Metallibacterium</taxon>
    </lineage>
</organism>
<dbReference type="OrthoDB" id="9802426at2"/>
<accession>A0A4S3KQC6</accession>
<dbReference type="EMBL" id="MWQO01000016">
    <property type="protein sequence ID" value="THD11120.1"/>
    <property type="molecule type" value="Genomic_DNA"/>
</dbReference>
<keyword evidence="4" id="KW-0902">Two-component regulatory system</keyword>
<dbReference type="Gene3D" id="1.10.10.10">
    <property type="entry name" value="Winged helix-like DNA-binding domain superfamily/Winged helix DNA-binding domain"/>
    <property type="match status" value="1"/>
</dbReference>
<evidence type="ECO:0000256" key="3">
    <source>
        <dbReference type="ARBA" id="ARBA00022553"/>
    </source>
</evidence>
<proteinExistence type="predicted"/>
<dbReference type="InterPro" id="IPR001789">
    <property type="entry name" value="Sig_transdc_resp-reg_receiver"/>
</dbReference>
<dbReference type="InterPro" id="IPR036388">
    <property type="entry name" value="WH-like_DNA-bd_sf"/>
</dbReference>
<evidence type="ECO:0000256" key="5">
    <source>
        <dbReference type="ARBA" id="ARBA00023015"/>
    </source>
</evidence>
<dbReference type="InterPro" id="IPR011006">
    <property type="entry name" value="CheY-like_superfamily"/>
</dbReference>
<evidence type="ECO:0000313" key="12">
    <source>
        <dbReference type="EMBL" id="THD11120.1"/>
    </source>
</evidence>
<dbReference type="Proteomes" id="UP000307749">
    <property type="component" value="Unassembled WGS sequence"/>
</dbReference>
<keyword evidence="5" id="KW-0805">Transcription regulation</keyword>
<name>A0A4S3KQC6_9GAMM</name>
<evidence type="ECO:0000256" key="8">
    <source>
        <dbReference type="PROSITE-ProRule" id="PRU00169"/>
    </source>
</evidence>
<dbReference type="SMART" id="SM00862">
    <property type="entry name" value="Trans_reg_C"/>
    <property type="match status" value="1"/>
</dbReference>
<dbReference type="AlphaFoldDB" id="A0A4S3KQC6"/>
<dbReference type="PANTHER" id="PTHR48111:SF39">
    <property type="entry name" value="TRANSCRIPTIONAL REGULATORY PROTEIN CPXR"/>
    <property type="match status" value="1"/>
</dbReference>
<evidence type="ECO:0000259" key="11">
    <source>
        <dbReference type="PROSITE" id="PS51755"/>
    </source>
</evidence>
<protein>
    <submittedName>
        <fullName evidence="12">DNA-binding response regulator</fullName>
    </submittedName>
</protein>
<dbReference type="STRING" id="993689.GCA_002077135_01221"/>
<keyword evidence="7" id="KW-0804">Transcription</keyword>
<dbReference type="Gene3D" id="3.40.50.2300">
    <property type="match status" value="1"/>
</dbReference>
<dbReference type="Pfam" id="PF00486">
    <property type="entry name" value="Trans_reg_C"/>
    <property type="match status" value="1"/>
</dbReference>
<keyword evidence="2" id="KW-0963">Cytoplasm</keyword>
<comment type="caution">
    <text evidence="12">The sequence shown here is derived from an EMBL/GenBank/DDBJ whole genome shotgun (WGS) entry which is preliminary data.</text>
</comment>
<dbReference type="GO" id="GO:0006355">
    <property type="term" value="P:regulation of DNA-templated transcription"/>
    <property type="evidence" value="ECO:0007669"/>
    <property type="project" value="InterPro"/>
</dbReference>
<evidence type="ECO:0000256" key="7">
    <source>
        <dbReference type="ARBA" id="ARBA00023163"/>
    </source>
</evidence>
<dbReference type="SMART" id="SM00448">
    <property type="entry name" value="REC"/>
    <property type="match status" value="1"/>
</dbReference>
<dbReference type="GO" id="GO:0032993">
    <property type="term" value="C:protein-DNA complex"/>
    <property type="evidence" value="ECO:0007669"/>
    <property type="project" value="TreeGrafter"/>
</dbReference>
<dbReference type="InterPro" id="IPR016032">
    <property type="entry name" value="Sig_transdc_resp-reg_C-effctor"/>
</dbReference>
<feature type="domain" description="OmpR/PhoB-type" evidence="11">
    <location>
        <begin position="126"/>
        <end position="230"/>
    </location>
</feature>
<dbReference type="InterPro" id="IPR039420">
    <property type="entry name" value="WalR-like"/>
</dbReference>
<dbReference type="SUPFAM" id="SSF52172">
    <property type="entry name" value="CheY-like"/>
    <property type="match status" value="1"/>
</dbReference>
<gene>
    <name evidence="12" type="ORF">B1806_05220</name>
</gene>
<dbReference type="GO" id="GO:0000156">
    <property type="term" value="F:phosphorelay response regulator activity"/>
    <property type="evidence" value="ECO:0007669"/>
    <property type="project" value="TreeGrafter"/>
</dbReference>
<evidence type="ECO:0000313" key="13">
    <source>
        <dbReference type="Proteomes" id="UP000307749"/>
    </source>
</evidence>
<dbReference type="PROSITE" id="PS50110">
    <property type="entry name" value="RESPONSE_REGULATORY"/>
    <property type="match status" value="1"/>
</dbReference>
<dbReference type="SUPFAM" id="SSF46894">
    <property type="entry name" value="C-terminal effector domain of the bipartite response regulators"/>
    <property type="match status" value="1"/>
</dbReference>
<evidence type="ECO:0000256" key="1">
    <source>
        <dbReference type="ARBA" id="ARBA00004496"/>
    </source>
</evidence>
<evidence type="ECO:0000256" key="9">
    <source>
        <dbReference type="PROSITE-ProRule" id="PRU01091"/>
    </source>
</evidence>
<evidence type="ECO:0000256" key="6">
    <source>
        <dbReference type="ARBA" id="ARBA00023125"/>
    </source>
</evidence>
<dbReference type="GO" id="GO:0000976">
    <property type="term" value="F:transcription cis-regulatory region binding"/>
    <property type="evidence" value="ECO:0007669"/>
    <property type="project" value="TreeGrafter"/>
</dbReference>
<dbReference type="InterPro" id="IPR001867">
    <property type="entry name" value="OmpR/PhoB-type_DNA-bd"/>
</dbReference>
<dbReference type="Pfam" id="PF00072">
    <property type="entry name" value="Response_reg"/>
    <property type="match status" value="1"/>
</dbReference>
<dbReference type="GO" id="GO:0005829">
    <property type="term" value="C:cytosol"/>
    <property type="evidence" value="ECO:0007669"/>
    <property type="project" value="TreeGrafter"/>
</dbReference>
<evidence type="ECO:0000256" key="4">
    <source>
        <dbReference type="ARBA" id="ARBA00023012"/>
    </source>
</evidence>
<evidence type="ECO:0000259" key="10">
    <source>
        <dbReference type="PROSITE" id="PS50110"/>
    </source>
</evidence>
<keyword evidence="6 9" id="KW-0238">DNA-binding</keyword>
<dbReference type="Gene3D" id="6.10.250.690">
    <property type="match status" value="1"/>
</dbReference>
<feature type="domain" description="Response regulatory" evidence="10">
    <location>
        <begin position="5"/>
        <end position="118"/>
    </location>
</feature>
<keyword evidence="3 8" id="KW-0597">Phosphoprotein</keyword>
<feature type="DNA-binding region" description="OmpR/PhoB-type" evidence="9">
    <location>
        <begin position="126"/>
        <end position="230"/>
    </location>
</feature>
<dbReference type="PANTHER" id="PTHR48111">
    <property type="entry name" value="REGULATOR OF RPOS"/>
    <property type="match status" value="1"/>
</dbReference>
<evidence type="ECO:0000256" key="2">
    <source>
        <dbReference type="ARBA" id="ARBA00022490"/>
    </source>
</evidence>
<sequence length="233" mass="25593">MAAARILLADDDRELSELLTRFLVREGFSVEPVFDGEAALRRALSEPYDALVLDIMMPVRSGLDVLRDLRAATTLPVLMLTALGDDVDRILGLEIGADDYLTKPCNPHELAARIRAVLRRARRDEGDSPRFADMHIGAVELRVGPRTALLHGQALNLTTSEFNILAVLMREAGRGVSKEMLAEAALGRALSPFDRSIDVHISRLRRKLGSAADGQSRVATLHGSGYLFRRVSE</sequence>
<comment type="subcellular location">
    <subcellularLocation>
        <location evidence="1">Cytoplasm</location>
    </subcellularLocation>
</comment>